<dbReference type="CDD" id="cd07477">
    <property type="entry name" value="Peptidases_S8_Subtilisin_subset"/>
    <property type="match status" value="1"/>
</dbReference>
<dbReference type="InterPro" id="IPR022398">
    <property type="entry name" value="Peptidase_S8_His-AS"/>
</dbReference>
<dbReference type="Pfam" id="PF00082">
    <property type="entry name" value="Peptidase_S8"/>
    <property type="match status" value="1"/>
</dbReference>
<gene>
    <name evidence="8" type="ORF">S3E15_03900</name>
</gene>
<dbReference type="PANTHER" id="PTHR43399">
    <property type="entry name" value="SUBTILISIN-RELATED"/>
    <property type="match status" value="1"/>
</dbReference>
<evidence type="ECO:0000313" key="8">
    <source>
        <dbReference type="EMBL" id="OSX89422.1"/>
    </source>
</evidence>
<dbReference type="PROSITE" id="PS00137">
    <property type="entry name" value="SUBTILASE_HIS"/>
    <property type="match status" value="1"/>
</dbReference>
<dbReference type="EMBL" id="MRWU01000034">
    <property type="protein sequence ID" value="OSX89422.1"/>
    <property type="molecule type" value="Genomic_DNA"/>
</dbReference>
<feature type="active site" description="Charge relay system" evidence="5">
    <location>
        <position position="86"/>
    </location>
</feature>
<evidence type="ECO:0000256" key="5">
    <source>
        <dbReference type="PROSITE-ProRule" id="PRU01240"/>
    </source>
</evidence>
<dbReference type="GO" id="GO:0006508">
    <property type="term" value="P:proteolysis"/>
    <property type="evidence" value="ECO:0007669"/>
    <property type="project" value="UniProtKB-KW"/>
</dbReference>
<dbReference type="RefSeq" id="WP_087963207.1">
    <property type="nucleotide sequence ID" value="NZ_JBNTOG010000063.1"/>
</dbReference>
<dbReference type="PROSITE" id="PS00136">
    <property type="entry name" value="SUBTILASE_ASP"/>
    <property type="match status" value="1"/>
</dbReference>
<comment type="caution">
    <text evidence="8">The sequence shown here is derived from an EMBL/GenBank/DDBJ whole genome shotgun (WGS) entry which is preliminary data.</text>
</comment>
<dbReference type="InterPro" id="IPR023828">
    <property type="entry name" value="Peptidase_S8_Ser-AS"/>
</dbReference>
<dbReference type="Proteomes" id="UP000194131">
    <property type="component" value="Unassembled WGS sequence"/>
</dbReference>
<sequence>MATIIESPFEIKSIIENPEEVTYGLDLIKAREVWESSKKGEGIVIAVLDTGCDTNHPDLEGAIIGGYNFTDDDNGDTEKIMDYRGHGTHVAGTIAARENGIGVIGIAPKSQLLILKTMNKHGRGSYSNVINAIRYAIAWRGPNNERVSIINMSLGGTLHDEELYSTIKDARKHGILLVVAAGNDGDGKGETFEINYPGFYQEVIQVGSVGQDLTLSSFSNTNINLDFVAPGNLVLSTFLDGKYAKLSGTSMATPHVAGALALILNLVPTFDYNPTLTSFIAYSYLLEHAKKLGYSATEEGNGLIQLT</sequence>
<keyword evidence="2 5" id="KW-0645">Protease</keyword>
<evidence type="ECO:0000259" key="7">
    <source>
        <dbReference type="Pfam" id="PF00082"/>
    </source>
</evidence>
<dbReference type="SUPFAM" id="SSF52743">
    <property type="entry name" value="Subtilisin-like"/>
    <property type="match status" value="1"/>
</dbReference>
<dbReference type="InterPro" id="IPR023827">
    <property type="entry name" value="Peptidase_S8_Asp-AS"/>
</dbReference>
<evidence type="ECO:0000256" key="2">
    <source>
        <dbReference type="ARBA" id="ARBA00022670"/>
    </source>
</evidence>
<dbReference type="InterPro" id="IPR034202">
    <property type="entry name" value="Subtilisin_Carlsberg-like"/>
</dbReference>
<dbReference type="AlphaFoldDB" id="A0AAP8BCR2"/>
<dbReference type="PRINTS" id="PR00723">
    <property type="entry name" value="SUBTILISIN"/>
</dbReference>
<protein>
    <recommendedName>
        <fullName evidence="7">Peptidase S8/S53 domain-containing protein</fullName>
    </recommendedName>
</protein>
<proteinExistence type="inferred from homology"/>
<evidence type="ECO:0000313" key="9">
    <source>
        <dbReference type="Proteomes" id="UP000194131"/>
    </source>
</evidence>
<dbReference type="PROSITE" id="PS51892">
    <property type="entry name" value="SUBTILASE"/>
    <property type="match status" value="1"/>
</dbReference>
<name>A0AAP8BCR2_BACMY</name>
<feature type="active site" description="Charge relay system" evidence="5">
    <location>
        <position position="250"/>
    </location>
</feature>
<evidence type="ECO:0000256" key="3">
    <source>
        <dbReference type="ARBA" id="ARBA00022801"/>
    </source>
</evidence>
<dbReference type="InterPro" id="IPR036852">
    <property type="entry name" value="Peptidase_S8/S53_dom_sf"/>
</dbReference>
<feature type="domain" description="Peptidase S8/S53" evidence="7">
    <location>
        <begin position="40"/>
        <end position="272"/>
    </location>
</feature>
<dbReference type="InterPro" id="IPR051048">
    <property type="entry name" value="Peptidase_S8/S53_subtilisin"/>
</dbReference>
<dbReference type="InterPro" id="IPR000209">
    <property type="entry name" value="Peptidase_S8/S53_dom"/>
</dbReference>
<organism evidence="8 9">
    <name type="scientific">Bacillus mycoides</name>
    <dbReference type="NCBI Taxonomy" id="1405"/>
    <lineage>
        <taxon>Bacteria</taxon>
        <taxon>Bacillati</taxon>
        <taxon>Bacillota</taxon>
        <taxon>Bacilli</taxon>
        <taxon>Bacillales</taxon>
        <taxon>Bacillaceae</taxon>
        <taxon>Bacillus</taxon>
        <taxon>Bacillus cereus group</taxon>
    </lineage>
</organism>
<keyword evidence="4 5" id="KW-0720">Serine protease</keyword>
<dbReference type="PANTHER" id="PTHR43399:SF4">
    <property type="entry name" value="CELL WALL-ASSOCIATED PROTEASE"/>
    <property type="match status" value="1"/>
</dbReference>
<dbReference type="PROSITE" id="PS00138">
    <property type="entry name" value="SUBTILASE_SER"/>
    <property type="match status" value="1"/>
</dbReference>
<evidence type="ECO:0000256" key="1">
    <source>
        <dbReference type="ARBA" id="ARBA00011073"/>
    </source>
</evidence>
<dbReference type="InterPro" id="IPR015500">
    <property type="entry name" value="Peptidase_S8_subtilisin-rel"/>
</dbReference>
<dbReference type="Gene3D" id="3.40.50.200">
    <property type="entry name" value="Peptidase S8/S53 domain"/>
    <property type="match status" value="1"/>
</dbReference>
<feature type="active site" description="Charge relay system" evidence="5">
    <location>
        <position position="49"/>
    </location>
</feature>
<reference evidence="8 9" key="1">
    <citation type="submission" date="2016-12" db="EMBL/GenBank/DDBJ databases">
        <title>Genome Sequences of Twelve Sporeforming Bacillus Species Isolated from Foods.</title>
        <authorList>
            <person name="De Jong A."/>
            <person name="Holsappel S."/>
            <person name="Kuipers O.P."/>
        </authorList>
    </citation>
    <scope>NUCLEOTIDE SEQUENCE [LARGE SCALE GENOMIC DNA]</scope>
    <source>
        <strain evidence="8 9">S3E15</strain>
    </source>
</reference>
<evidence type="ECO:0000256" key="6">
    <source>
        <dbReference type="RuleBase" id="RU003355"/>
    </source>
</evidence>
<evidence type="ECO:0000256" key="4">
    <source>
        <dbReference type="ARBA" id="ARBA00022825"/>
    </source>
</evidence>
<dbReference type="GO" id="GO:0004252">
    <property type="term" value="F:serine-type endopeptidase activity"/>
    <property type="evidence" value="ECO:0007669"/>
    <property type="project" value="UniProtKB-UniRule"/>
</dbReference>
<keyword evidence="3 5" id="KW-0378">Hydrolase</keyword>
<comment type="similarity">
    <text evidence="1 5 6">Belongs to the peptidase S8 family.</text>
</comment>
<accession>A0AAP8BCR2</accession>